<dbReference type="Gene3D" id="1.10.260.40">
    <property type="entry name" value="lambda repressor-like DNA-binding domains"/>
    <property type="match status" value="1"/>
</dbReference>
<sequence>MNLSERIKLILEENQLKQKELAKELGVTESYISAIINSRNYNISQALATLIEEKYGYSTSWILEGTEPKLKVIGKNRTLSDIHKKAILQIEKLTPEQIKAVLAFVKSLEEVENDLKGRQ</sequence>
<evidence type="ECO:0000313" key="3">
    <source>
        <dbReference type="Proteomes" id="UP000231092"/>
    </source>
</evidence>
<proteinExistence type="predicted"/>
<dbReference type="GO" id="GO:0003677">
    <property type="term" value="F:DNA binding"/>
    <property type="evidence" value="ECO:0007669"/>
    <property type="project" value="InterPro"/>
</dbReference>
<gene>
    <name evidence="2" type="ORF">H171_2748</name>
</gene>
<dbReference type="InterPro" id="IPR010982">
    <property type="entry name" value="Lambda_DNA-bd_dom_sf"/>
</dbReference>
<dbReference type="CDD" id="cd00093">
    <property type="entry name" value="HTH_XRE"/>
    <property type="match status" value="1"/>
</dbReference>
<evidence type="ECO:0000313" key="2">
    <source>
        <dbReference type="EMBL" id="PJJ29210.1"/>
    </source>
</evidence>
<dbReference type="Proteomes" id="UP000231092">
    <property type="component" value="Unassembled WGS sequence"/>
</dbReference>
<dbReference type="RefSeq" id="WP_100305624.1">
    <property type="nucleotide sequence ID" value="NZ_PGET01000001.1"/>
</dbReference>
<dbReference type="OrthoDB" id="1852112at2"/>
<name>A0A2M8Z6Z2_9FIRM</name>
<comment type="caution">
    <text evidence="2">The sequence shown here is derived from an EMBL/GenBank/DDBJ whole genome shotgun (WGS) entry which is preliminary data.</text>
</comment>
<accession>A0A2M8Z6Z2</accession>
<reference evidence="2 3" key="1">
    <citation type="submission" date="2017-11" db="EMBL/GenBank/DDBJ databases">
        <title>Understudied soil microbes with underappreciated capabilities: Untangling the Clostridium saccharolyticum group.</title>
        <authorList>
            <person name="Leschine S."/>
        </authorList>
    </citation>
    <scope>NUCLEOTIDE SEQUENCE [LARGE SCALE GENOMIC DNA]</scope>
    <source>
        <strain evidence="2 3">18A</strain>
    </source>
</reference>
<dbReference type="InterPro" id="IPR001387">
    <property type="entry name" value="Cro/C1-type_HTH"/>
</dbReference>
<dbReference type="PROSITE" id="PS50943">
    <property type="entry name" value="HTH_CROC1"/>
    <property type="match status" value="1"/>
</dbReference>
<organism evidence="2 3">
    <name type="scientific">[Clostridium] celerecrescens 18A</name>
    <dbReference type="NCBI Taxonomy" id="1286362"/>
    <lineage>
        <taxon>Bacteria</taxon>
        <taxon>Bacillati</taxon>
        <taxon>Bacillota</taxon>
        <taxon>Clostridia</taxon>
        <taxon>Lachnospirales</taxon>
        <taxon>Lachnospiraceae</taxon>
        <taxon>Lacrimispora</taxon>
    </lineage>
</organism>
<dbReference type="Pfam" id="PF01381">
    <property type="entry name" value="HTH_3"/>
    <property type="match status" value="1"/>
</dbReference>
<protein>
    <submittedName>
        <fullName evidence="2">Helix-turn-helix protein</fullName>
    </submittedName>
</protein>
<dbReference type="SUPFAM" id="SSF47413">
    <property type="entry name" value="lambda repressor-like DNA-binding domains"/>
    <property type="match status" value="1"/>
</dbReference>
<dbReference type="AlphaFoldDB" id="A0A2M8Z6Z2"/>
<dbReference type="SMART" id="SM00530">
    <property type="entry name" value="HTH_XRE"/>
    <property type="match status" value="1"/>
</dbReference>
<evidence type="ECO:0000259" key="1">
    <source>
        <dbReference type="PROSITE" id="PS50943"/>
    </source>
</evidence>
<dbReference type="EMBL" id="PGET01000001">
    <property type="protein sequence ID" value="PJJ29210.1"/>
    <property type="molecule type" value="Genomic_DNA"/>
</dbReference>
<feature type="domain" description="HTH cro/C1-type" evidence="1">
    <location>
        <begin position="7"/>
        <end position="62"/>
    </location>
</feature>